<keyword evidence="3" id="KW-1185">Reference proteome</keyword>
<dbReference type="SUPFAM" id="SSF52266">
    <property type="entry name" value="SGNH hydrolase"/>
    <property type="match status" value="1"/>
</dbReference>
<accession>A0ABV2CZX2</accession>
<protein>
    <submittedName>
        <fullName evidence="2">SGNH/GDSL hydrolase family protein</fullName>
        <ecNumber evidence="2">3.1.-.-</ecNumber>
    </submittedName>
</protein>
<evidence type="ECO:0000313" key="2">
    <source>
        <dbReference type="EMBL" id="MET1755144.1"/>
    </source>
</evidence>
<gene>
    <name evidence="2" type="ORF">ABVV53_06710</name>
</gene>
<dbReference type="InterPro" id="IPR036514">
    <property type="entry name" value="SGNH_hydro_sf"/>
</dbReference>
<keyword evidence="2" id="KW-0378">Hydrolase</keyword>
<dbReference type="GO" id="GO:0016787">
    <property type="term" value="F:hydrolase activity"/>
    <property type="evidence" value="ECO:0007669"/>
    <property type="project" value="UniProtKB-KW"/>
</dbReference>
<evidence type="ECO:0000313" key="3">
    <source>
        <dbReference type="Proteomes" id="UP001548713"/>
    </source>
</evidence>
<dbReference type="Gene3D" id="3.40.50.1110">
    <property type="entry name" value="SGNH hydrolase"/>
    <property type="match status" value="1"/>
</dbReference>
<name>A0ABV2CZX2_9SPHN</name>
<organism evidence="2 3">
    <name type="scientific">Novosphingobium kalidii</name>
    <dbReference type="NCBI Taxonomy" id="3230299"/>
    <lineage>
        <taxon>Bacteria</taxon>
        <taxon>Pseudomonadati</taxon>
        <taxon>Pseudomonadota</taxon>
        <taxon>Alphaproteobacteria</taxon>
        <taxon>Sphingomonadales</taxon>
        <taxon>Sphingomonadaceae</taxon>
        <taxon>Novosphingobium</taxon>
    </lineage>
</organism>
<sequence length="465" mass="49049">MLAVMIPAASPREIANQRLLDRLRRTAKAADISNPRIAGTVSTPPIVVDHGATFPALTSSTLYPCNGVSQGVWHVVGGRYASGGRISAGVQDGVPNQLNSYARWEVMADSRYFTARLGPTSVPYRFIVDGRYVSLSGTVLETTTGNTDQYLTLDFGSRAVRRIVVEAMRTGRLAGGAVEDGAALWPVDASDVPHTVFLGDSYVFGSGPDLTADGVAVQMADRMGLALQASGSGGTGWNQSASHVYRFDQRIDNGDLGLAYHSPEVIFLHASVNDAYAGQDNAIVKTNALAGLRSARAQFPGVPIIVFGCIAAPNRSESFIAAAEASVAQAVAAFADPLCRFVPINGDPQGRWISGSGSELRFSTTLSDATSATLATPWPAGTSASTYTIIFSDGSTRLASFTQNGTKVTWSGPVTAGAMAMVRQTEGNARFTIHPDWIHPSSYGAAYIGERYARSALAVLEDMLG</sequence>
<dbReference type="EMBL" id="JBEWLY010000013">
    <property type="protein sequence ID" value="MET1755144.1"/>
    <property type="molecule type" value="Genomic_DNA"/>
</dbReference>
<dbReference type="InterPro" id="IPR013830">
    <property type="entry name" value="SGNH_hydro"/>
</dbReference>
<evidence type="ECO:0000259" key="1">
    <source>
        <dbReference type="Pfam" id="PF13472"/>
    </source>
</evidence>
<dbReference type="Proteomes" id="UP001548713">
    <property type="component" value="Unassembled WGS sequence"/>
</dbReference>
<feature type="domain" description="SGNH hydrolase-type esterase" evidence="1">
    <location>
        <begin position="197"/>
        <end position="345"/>
    </location>
</feature>
<dbReference type="EC" id="3.1.-.-" evidence="2"/>
<dbReference type="RefSeq" id="WP_353983622.1">
    <property type="nucleotide sequence ID" value="NZ_JBEWLY010000013.1"/>
</dbReference>
<dbReference type="Pfam" id="PF13472">
    <property type="entry name" value="Lipase_GDSL_2"/>
    <property type="match status" value="1"/>
</dbReference>
<proteinExistence type="predicted"/>
<comment type="caution">
    <text evidence="2">The sequence shown here is derived from an EMBL/GenBank/DDBJ whole genome shotgun (WGS) entry which is preliminary data.</text>
</comment>
<reference evidence="2 3" key="1">
    <citation type="submission" date="2024-07" db="EMBL/GenBank/DDBJ databases">
        <title>Novosphingobium kalidii RD2P27.</title>
        <authorList>
            <person name="Sun J.-Q."/>
        </authorList>
    </citation>
    <scope>NUCLEOTIDE SEQUENCE [LARGE SCALE GENOMIC DNA]</scope>
    <source>
        <strain evidence="2 3">RD2P27</strain>
    </source>
</reference>